<dbReference type="STRING" id="421531.IX38_22380"/>
<dbReference type="RefSeq" id="WP_034708043.1">
    <property type="nucleotide sequence ID" value="NZ_JPRO01000037.1"/>
</dbReference>
<accession>A0A085YXP0</accession>
<dbReference type="EMBL" id="JPRO01000037">
    <property type="protein sequence ID" value="KFE96953.1"/>
    <property type="molecule type" value="Genomic_DNA"/>
</dbReference>
<comment type="caution">
    <text evidence="1">The sequence shown here is derived from an EMBL/GenBank/DDBJ whole genome shotgun (WGS) entry which is preliminary data.</text>
</comment>
<sequence length="214" mass="25394">MMKSILISLVIIICISCKQNNYSKADTKKNDITAFQDTLKDLDVIQKPFCIKIDTLPKSDYYQVDLDTFLTYHHLIKNNNDLMNNKFHKGTKDFISKNENYFFNYPYNDHAFAIKRMNINKNITAIFYAYLFNSEIIQPRIEIQTFNNKQENIDNLIVASTFTSECSGYREFCLDNDIIKIFDYYYCSEESQEYKNTYEFKINNDGKFIKTNIK</sequence>
<name>A0A085YXP0_9FLAO</name>
<keyword evidence="2" id="KW-1185">Reference proteome</keyword>
<dbReference type="Proteomes" id="UP000028703">
    <property type="component" value="Unassembled WGS sequence"/>
</dbReference>
<evidence type="ECO:0000313" key="1">
    <source>
        <dbReference type="EMBL" id="KFE96953.1"/>
    </source>
</evidence>
<dbReference type="eggNOG" id="ENOG50338MS">
    <property type="taxonomic scope" value="Bacteria"/>
</dbReference>
<evidence type="ECO:0000313" key="2">
    <source>
        <dbReference type="Proteomes" id="UP000028703"/>
    </source>
</evidence>
<dbReference type="AlphaFoldDB" id="A0A085YXP0"/>
<proteinExistence type="predicted"/>
<organism evidence="1 2">
    <name type="scientific">Chryseobacterium luteum</name>
    <dbReference type="NCBI Taxonomy" id="421531"/>
    <lineage>
        <taxon>Bacteria</taxon>
        <taxon>Pseudomonadati</taxon>
        <taxon>Bacteroidota</taxon>
        <taxon>Flavobacteriia</taxon>
        <taxon>Flavobacteriales</taxon>
        <taxon>Weeksellaceae</taxon>
        <taxon>Chryseobacterium group</taxon>
        <taxon>Chryseobacterium</taxon>
    </lineage>
</organism>
<protein>
    <submittedName>
        <fullName evidence="1">Uncharacterized protein</fullName>
    </submittedName>
</protein>
<dbReference type="OrthoDB" id="1348734at2"/>
<gene>
    <name evidence="1" type="ORF">IX38_22380</name>
</gene>
<reference evidence="1 2" key="1">
    <citation type="submission" date="2014-07" db="EMBL/GenBank/DDBJ databases">
        <title>Genome of Chryseobacterium luteum DSM 18605.</title>
        <authorList>
            <person name="Stropko S.J."/>
            <person name="Pipes S.E."/>
            <person name="Newman J.D."/>
        </authorList>
    </citation>
    <scope>NUCLEOTIDE SEQUENCE [LARGE SCALE GENOMIC DNA]</scope>
    <source>
        <strain evidence="1 2">DSM 18605</strain>
    </source>
</reference>